<accession>A0A060YU49</accession>
<feature type="domain" description="Laminin IV type A" evidence="5">
    <location>
        <begin position="1"/>
        <end position="177"/>
    </location>
</feature>
<evidence type="ECO:0000256" key="2">
    <source>
        <dbReference type="ARBA" id="ARBA00022737"/>
    </source>
</evidence>
<dbReference type="Proteomes" id="UP000193380">
    <property type="component" value="Unassembled WGS sequence"/>
</dbReference>
<reference evidence="6" key="2">
    <citation type="submission" date="2014-03" db="EMBL/GenBank/DDBJ databases">
        <authorList>
            <person name="Genoscope - CEA"/>
        </authorList>
    </citation>
    <scope>NUCLEOTIDE SEQUENCE</scope>
</reference>
<dbReference type="AlphaFoldDB" id="A0A060YU49"/>
<keyword evidence="3" id="KW-1015">Disulfide bond</keyword>
<dbReference type="Pfam" id="PF00052">
    <property type="entry name" value="Laminin_B"/>
    <property type="match status" value="1"/>
</dbReference>
<evidence type="ECO:0000256" key="3">
    <source>
        <dbReference type="ARBA" id="ARBA00023157"/>
    </source>
</evidence>
<proteinExistence type="predicted"/>
<evidence type="ECO:0000313" key="7">
    <source>
        <dbReference type="Proteomes" id="UP000193380"/>
    </source>
</evidence>
<name>A0A060YU49_ONCMY</name>
<organism evidence="6 7">
    <name type="scientific">Oncorhynchus mykiss</name>
    <name type="common">Rainbow trout</name>
    <name type="synonym">Salmo gairdneri</name>
    <dbReference type="NCBI Taxonomy" id="8022"/>
    <lineage>
        <taxon>Eukaryota</taxon>
        <taxon>Metazoa</taxon>
        <taxon>Chordata</taxon>
        <taxon>Craniata</taxon>
        <taxon>Vertebrata</taxon>
        <taxon>Euteleostomi</taxon>
        <taxon>Actinopterygii</taxon>
        <taxon>Neopterygii</taxon>
        <taxon>Teleostei</taxon>
        <taxon>Protacanthopterygii</taxon>
        <taxon>Salmoniformes</taxon>
        <taxon>Salmonidae</taxon>
        <taxon>Salmoninae</taxon>
        <taxon>Oncorhynchus</taxon>
    </lineage>
</organism>
<evidence type="ECO:0000256" key="4">
    <source>
        <dbReference type="ARBA" id="ARBA00023180"/>
    </source>
</evidence>
<keyword evidence="4" id="KW-0325">Glycoprotein</keyword>
<keyword evidence="2" id="KW-0677">Repeat</keyword>
<dbReference type="SMART" id="SM00281">
    <property type="entry name" value="LamB"/>
    <property type="match status" value="1"/>
</dbReference>
<sequence length="191" mass="20866">MRGWRLERADQEEVTSVLNPSSNTVVADIQELPGTTQLLHWVAPPSYLGDRVSSYGGYLTYQAKSFGIPSEGMSLLDRRPDVLLSGKEMALVHMAPKTPEPDRLHQGRVQLVEGNWRHAGTNRPVSREDLMVVLAGLVALRVRALYFTQSQRLSLGEVGLEEATDTGSGGPASTVEQCACSPLYRGDSCQV</sequence>
<dbReference type="EMBL" id="FR913636">
    <property type="protein sequence ID" value="CDQ92680.1"/>
    <property type="molecule type" value="Genomic_DNA"/>
</dbReference>
<evidence type="ECO:0000259" key="5">
    <source>
        <dbReference type="PROSITE" id="PS51115"/>
    </source>
</evidence>
<keyword evidence="1" id="KW-0732">Signal</keyword>
<protein>
    <recommendedName>
        <fullName evidence="5">Laminin IV type A domain-containing protein</fullName>
    </recommendedName>
</protein>
<reference evidence="6" key="1">
    <citation type="journal article" date="2014" name="Nat. Commun.">
        <title>The rainbow trout genome provides novel insights into evolution after whole-genome duplication in vertebrates.</title>
        <authorList>
            <person name="Berthelot C."/>
            <person name="Brunet F."/>
            <person name="Chalopin D."/>
            <person name="Juanchich A."/>
            <person name="Bernard M."/>
            <person name="Noel B."/>
            <person name="Bento P."/>
            <person name="Da Silva C."/>
            <person name="Labadie K."/>
            <person name="Alberti A."/>
            <person name="Aury J.M."/>
            <person name="Louis A."/>
            <person name="Dehais P."/>
            <person name="Bardou P."/>
            <person name="Montfort J."/>
            <person name="Klopp C."/>
            <person name="Cabau C."/>
            <person name="Gaspin C."/>
            <person name="Thorgaard G.H."/>
            <person name="Boussaha M."/>
            <person name="Quillet E."/>
            <person name="Guyomard R."/>
            <person name="Galiana D."/>
            <person name="Bobe J."/>
            <person name="Volff J.N."/>
            <person name="Genet C."/>
            <person name="Wincker P."/>
            <person name="Jaillon O."/>
            <person name="Roest Crollius H."/>
            <person name="Guiguen Y."/>
        </authorList>
    </citation>
    <scope>NUCLEOTIDE SEQUENCE [LARGE SCALE GENOMIC DNA]</scope>
</reference>
<evidence type="ECO:0000313" key="6">
    <source>
        <dbReference type="EMBL" id="CDQ92680.1"/>
    </source>
</evidence>
<dbReference type="InterPro" id="IPR000034">
    <property type="entry name" value="Laminin_IV"/>
</dbReference>
<gene>
    <name evidence="6" type="ORF">GSONMT00001013001</name>
</gene>
<dbReference type="PaxDb" id="8022-A0A060YU49"/>
<dbReference type="PROSITE" id="PS51115">
    <property type="entry name" value="LAMININ_IVA"/>
    <property type="match status" value="1"/>
</dbReference>
<dbReference type="STRING" id="8022.A0A060YU49"/>
<evidence type="ECO:0000256" key="1">
    <source>
        <dbReference type="ARBA" id="ARBA00022729"/>
    </source>
</evidence>